<accession>D4IMQ1</accession>
<evidence type="ECO:0000256" key="1">
    <source>
        <dbReference type="SAM" id="MobiDB-lite"/>
    </source>
</evidence>
<name>D4IMQ1_9BACT</name>
<reference evidence="2 3" key="1">
    <citation type="submission" date="2010-03" db="EMBL/GenBank/DDBJ databases">
        <title>The genome sequence of Alistipes shahii WAL 8301.</title>
        <authorList>
            <consortium name="metaHIT consortium -- http://www.metahit.eu/"/>
            <person name="Pajon A."/>
            <person name="Turner K."/>
            <person name="Parkhill J."/>
        </authorList>
    </citation>
    <scope>NUCLEOTIDE SEQUENCE [LARGE SCALE GENOMIC DNA]</scope>
    <source>
        <strain evidence="2 3">WAL 8301</strain>
    </source>
</reference>
<dbReference type="Proteomes" id="UP000008794">
    <property type="component" value="Chromosome"/>
</dbReference>
<feature type="compositionally biased region" description="Polar residues" evidence="1">
    <location>
        <begin position="42"/>
        <end position="58"/>
    </location>
</feature>
<dbReference type="KEGG" id="ash:AL1_18460"/>
<dbReference type="EMBL" id="FP929032">
    <property type="protein sequence ID" value="CBK64213.1"/>
    <property type="molecule type" value="Genomic_DNA"/>
</dbReference>
<evidence type="ECO:0000313" key="2">
    <source>
        <dbReference type="EMBL" id="CBK64213.1"/>
    </source>
</evidence>
<proteinExistence type="predicted"/>
<dbReference type="AlphaFoldDB" id="D4IMQ1"/>
<protein>
    <submittedName>
        <fullName evidence="2">Uncharacterized protein</fullName>
    </submittedName>
</protein>
<organism evidence="2 3">
    <name type="scientific">Alistipes shahii WAL 8301</name>
    <dbReference type="NCBI Taxonomy" id="717959"/>
    <lineage>
        <taxon>Bacteria</taxon>
        <taxon>Pseudomonadati</taxon>
        <taxon>Bacteroidota</taxon>
        <taxon>Bacteroidia</taxon>
        <taxon>Bacteroidales</taxon>
        <taxon>Rikenellaceae</taxon>
        <taxon>Alistipes</taxon>
    </lineage>
</organism>
<dbReference type="HOGENOM" id="CLU_2857730_0_0_10"/>
<dbReference type="STRING" id="717959.AL1_18460"/>
<evidence type="ECO:0000313" key="3">
    <source>
        <dbReference type="Proteomes" id="UP000008794"/>
    </source>
</evidence>
<feature type="region of interest" description="Disordered" evidence="1">
    <location>
        <begin position="42"/>
        <end position="64"/>
    </location>
</feature>
<keyword evidence="3" id="KW-1185">Reference proteome</keyword>
<gene>
    <name evidence="2" type="ORF">AL1_18460</name>
</gene>
<sequence length="64" mass="7334">MIDLWVWSNTNAIQEKTTDPPSHQPIVFQIRASAPKRMLATNSEMIEAPTETNRSNARINRELI</sequence>
<reference evidence="2 3" key="2">
    <citation type="submission" date="2010-03" db="EMBL/GenBank/DDBJ databases">
        <authorList>
            <person name="Pajon A."/>
        </authorList>
    </citation>
    <scope>NUCLEOTIDE SEQUENCE [LARGE SCALE GENOMIC DNA]</scope>
    <source>
        <strain evidence="2 3">WAL 8301</strain>
    </source>
</reference>